<name>E9DYS1_METAQ</name>
<proteinExistence type="predicted"/>
<dbReference type="OrthoDB" id="18139at2759"/>
<dbReference type="GO" id="GO:0045047">
    <property type="term" value="P:protein targeting to ER"/>
    <property type="evidence" value="ECO:0007669"/>
    <property type="project" value="InterPro"/>
</dbReference>
<organism evidence="3">
    <name type="scientific">Metarhizium acridum (strain CQMa 102)</name>
    <dbReference type="NCBI Taxonomy" id="655827"/>
    <lineage>
        <taxon>Eukaryota</taxon>
        <taxon>Fungi</taxon>
        <taxon>Dikarya</taxon>
        <taxon>Ascomycota</taxon>
        <taxon>Pezizomycotina</taxon>
        <taxon>Sordariomycetes</taxon>
        <taxon>Hypocreomycetidae</taxon>
        <taxon>Hypocreales</taxon>
        <taxon>Clavicipitaceae</taxon>
        <taxon>Metarhizium</taxon>
    </lineage>
</organism>
<dbReference type="InterPro" id="IPR012098">
    <property type="entry name" value="SND3_fun"/>
</dbReference>
<dbReference type="InParanoid" id="E9DYS1"/>
<accession>E9DYS1</accession>
<gene>
    <name evidence="2" type="ORF">MAC_02769</name>
</gene>
<dbReference type="Pfam" id="PF10032">
    <property type="entry name" value="Pho88"/>
    <property type="match status" value="1"/>
</dbReference>
<reference evidence="2 3" key="1">
    <citation type="journal article" date="2011" name="PLoS Genet.">
        <title>Genome sequencing and comparative transcriptomics of the model entomopathogenic fungi Metarhizium anisopliae and M. acridum.</title>
        <authorList>
            <person name="Gao Q."/>
            <person name="Jin K."/>
            <person name="Ying S.H."/>
            <person name="Zhang Y."/>
            <person name="Xiao G."/>
            <person name="Shang Y."/>
            <person name="Duan Z."/>
            <person name="Hu X."/>
            <person name="Xie X.Q."/>
            <person name="Zhou G."/>
            <person name="Peng G."/>
            <person name="Luo Z."/>
            <person name="Huang W."/>
            <person name="Wang B."/>
            <person name="Fang W."/>
            <person name="Wang S."/>
            <person name="Zhong Y."/>
            <person name="Ma L.J."/>
            <person name="St Leger R.J."/>
            <person name="Zhao G.P."/>
            <person name="Pei Y."/>
            <person name="Feng M.G."/>
            <person name="Xia Y."/>
            <person name="Wang C."/>
        </authorList>
    </citation>
    <scope>NUCLEOTIDE SEQUENCE [LARGE SCALE GENOMIC DNA]</scope>
    <source>
        <strain evidence="2 3">CQMa 102</strain>
    </source>
</reference>
<dbReference type="GO" id="GO:0005739">
    <property type="term" value="C:mitochondrion"/>
    <property type="evidence" value="ECO:0007669"/>
    <property type="project" value="TreeGrafter"/>
</dbReference>
<dbReference type="PANTHER" id="PTHR28112:SF1">
    <property type="entry name" value="SRP-INDEPENDENT TARGETING PROTEIN 3"/>
    <property type="match status" value="1"/>
</dbReference>
<sequence length="87" mass="9687">MAGLNPQITNLVIMLGMMQVSKRIPFDDPNVLNTVRAVYLGSNVLIALLYLYIGSQINKKKDLGVDFWHCLWLSVIGKTSGNMAYAE</sequence>
<feature type="transmembrane region" description="Helical" evidence="1">
    <location>
        <begin position="37"/>
        <end position="53"/>
    </location>
</feature>
<dbReference type="Proteomes" id="UP000002499">
    <property type="component" value="Unassembled WGS sequence"/>
</dbReference>
<keyword evidence="1" id="KW-0472">Membrane</keyword>
<dbReference type="PANTHER" id="PTHR28112">
    <property type="entry name" value="SRP-INDEPENDENT TARGETING PROTEIN 3"/>
    <property type="match status" value="1"/>
</dbReference>
<keyword evidence="3" id="KW-1185">Reference proteome</keyword>
<evidence type="ECO:0000256" key="1">
    <source>
        <dbReference type="SAM" id="Phobius"/>
    </source>
</evidence>
<dbReference type="OMA" id="RYAQMAY"/>
<protein>
    <submittedName>
        <fullName evidence="2">Phosphate transporter (Pho88)</fullName>
    </submittedName>
</protein>
<dbReference type="AlphaFoldDB" id="E9DYS1"/>
<evidence type="ECO:0000313" key="3">
    <source>
        <dbReference type="Proteomes" id="UP000002499"/>
    </source>
</evidence>
<dbReference type="HOGENOM" id="CLU_2483833_0_0_1"/>
<evidence type="ECO:0000313" key="2">
    <source>
        <dbReference type="EMBL" id="EFY91098.1"/>
    </source>
</evidence>
<dbReference type="EMBL" id="GL698484">
    <property type="protein sequence ID" value="EFY91098.1"/>
    <property type="molecule type" value="Genomic_DNA"/>
</dbReference>
<keyword evidence="1" id="KW-0812">Transmembrane</keyword>
<keyword evidence="1" id="KW-1133">Transmembrane helix</keyword>
<dbReference type="GO" id="GO:0005783">
    <property type="term" value="C:endoplasmic reticulum"/>
    <property type="evidence" value="ECO:0007669"/>
    <property type="project" value="InterPro"/>
</dbReference>